<sequence length="158" mass="18519">MKTKTQTASNVVQLQPKKNGRRVEDKWTPQVAKFGYMSCPNLLLFAQAKLKITPMQFNVLAHIFQHWWDADRDPYPAKDTIARRMRRTPRQIQRYLTELENLGLVERKSRYSGQGRQINNAYSFNGLIKKLKALEPEFTKEQEQKRLRRKKLETAGAG</sequence>
<dbReference type="Gene3D" id="1.10.10.10">
    <property type="entry name" value="Winged helix-like DNA-binding domain superfamily/Winged helix DNA-binding domain"/>
    <property type="match status" value="1"/>
</dbReference>
<dbReference type="InterPro" id="IPR036388">
    <property type="entry name" value="WH-like_DNA-bd_sf"/>
</dbReference>
<comment type="caution">
    <text evidence="2">The sequence shown here is derived from an EMBL/GenBank/DDBJ whole genome shotgun (WGS) entry which is preliminary data.</text>
</comment>
<proteinExistence type="predicted"/>
<dbReference type="Pfam" id="PF13730">
    <property type="entry name" value="HTH_36"/>
    <property type="match status" value="1"/>
</dbReference>
<dbReference type="InterPro" id="IPR036390">
    <property type="entry name" value="WH_DNA-bd_sf"/>
</dbReference>
<keyword evidence="3" id="KW-1185">Reference proteome</keyword>
<dbReference type="SUPFAM" id="SSF46785">
    <property type="entry name" value="Winged helix' DNA-binding domain"/>
    <property type="match status" value="1"/>
</dbReference>
<protein>
    <submittedName>
        <fullName evidence="2">Helix-turn-helix domain-containing protein</fullName>
    </submittedName>
</protein>
<dbReference type="OrthoDB" id="7351634at2"/>
<evidence type="ECO:0000313" key="2">
    <source>
        <dbReference type="EMBL" id="PJG51346.1"/>
    </source>
</evidence>
<dbReference type="EMBL" id="PGVG01000038">
    <property type="protein sequence ID" value="PJG51346.1"/>
    <property type="molecule type" value="Genomic_DNA"/>
</dbReference>
<evidence type="ECO:0000313" key="3">
    <source>
        <dbReference type="Proteomes" id="UP000231194"/>
    </source>
</evidence>
<dbReference type="Proteomes" id="UP000231194">
    <property type="component" value="Unassembled WGS sequence"/>
</dbReference>
<dbReference type="RefSeq" id="WP_100235611.1">
    <property type="nucleotide sequence ID" value="NZ_PGVG01000038.1"/>
</dbReference>
<reference evidence="2 3" key="1">
    <citation type="submission" date="2017-11" db="EMBL/GenBank/DDBJ databases">
        <title>Bradyrhizobium forestalis sp. nov., an efficient nitrogen-fixing bacterium isolated from nodules of forest legume species in the Amazon.</title>
        <authorList>
            <person name="Costa E.M."/>
            <person name="Guimaraes A."/>
            <person name="Carvalho T.S."/>
            <person name="Rodrigues T.L."/>
            <person name="Ribeiro P.R.A."/>
            <person name="Lebbe L."/>
            <person name="Willems A."/>
            <person name="Moreira F.M.S."/>
        </authorList>
    </citation>
    <scope>NUCLEOTIDE SEQUENCE [LARGE SCALE GENOMIC DNA]</scope>
    <source>
        <strain evidence="2 3">INPA54B</strain>
    </source>
</reference>
<accession>A0A2M8R0K9</accession>
<feature type="region of interest" description="Disordered" evidence="1">
    <location>
        <begin position="139"/>
        <end position="158"/>
    </location>
</feature>
<evidence type="ECO:0000256" key="1">
    <source>
        <dbReference type="SAM" id="MobiDB-lite"/>
    </source>
</evidence>
<gene>
    <name evidence="2" type="ORF">CVM73_31295</name>
</gene>
<name>A0A2M8R0K9_9BRAD</name>
<organism evidence="2 3">
    <name type="scientific">Bradyrhizobium forestalis</name>
    <dbReference type="NCBI Taxonomy" id="1419263"/>
    <lineage>
        <taxon>Bacteria</taxon>
        <taxon>Pseudomonadati</taxon>
        <taxon>Pseudomonadota</taxon>
        <taxon>Alphaproteobacteria</taxon>
        <taxon>Hyphomicrobiales</taxon>
        <taxon>Nitrobacteraceae</taxon>
        <taxon>Bradyrhizobium</taxon>
    </lineage>
</organism>
<dbReference type="AlphaFoldDB" id="A0A2M8R0K9"/>